<protein>
    <submittedName>
        <fullName evidence="12">Anthrax toxin receptor-like</fullName>
    </submittedName>
</protein>
<dbReference type="InterPro" id="IPR013783">
    <property type="entry name" value="Ig-like_fold"/>
</dbReference>
<dbReference type="GO" id="GO:0004888">
    <property type="term" value="F:transmembrane signaling receptor activity"/>
    <property type="evidence" value="ECO:0007669"/>
    <property type="project" value="TreeGrafter"/>
</dbReference>
<evidence type="ECO:0000256" key="1">
    <source>
        <dbReference type="ARBA" id="ARBA00004479"/>
    </source>
</evidence>
<dbReference type="Gene3D" id="3.40.50.410">
    <property type="entry name" value="von Willebrand factor, type A domain"/>
    <property type="match status" value="1"/>
</dbReference>
<feature type="compositionally biased region" description="Pro residues" evidence="8">
    <location>
        <begin position="411"/>
        <end position="422"/>
    </location>
</feature>
<comment type="similarity">
    <text evidence="2">Belongs to the ATR family.</text>
</comment>
<evidence type="ECO:0000256" key="4">
    <source>
        <dbReference type="ARBA" id="ARBA00022723"/>
    </source>
</evidence>
<accession>A0A8C2MDW3</accession>
<dbReference type="GO" id="GO:0009986">
    <property type="term" value="C:cell surface"/>
    <property type="evidence" value="ECO:0007669"/>
    <property type="project" value="TreeGrafter"/>
</dbReference>
<keyword evidence="5 10" id="KW-0732">Signal</keyword>
<dbReference type="FunFam" id="3.40.50.410:FF:000024">
    <property type="entry name" value="Anthrax toxin receptor"/>
    <property type="match status" value="1"/>
</dbReference>
<keyword evidence="3 9" id="KW-0812">Transmembrane</keyword>
<dbReference type="SUPFAM" id="SSF53300">
    <property type="entry name" value="vWA-like"/>
    <property type="match status" value="1"/>
</dbReference>
<feature type="signal peptide" evidence="10">
    <location>
        <begin position="1"/>
        <end position="27"/>
    </location>
</feature>
<dbReference type="GO" id="GO:0046872">
    <property type="term" value="F:metal ion binding"/>
    <property type="evidence" value="ECO:0007669"/>
    <property type="project" value="UniProtKB-KW"/>
</dbReference>
<evidence type="ECO:0000256" key="7">
    <source>
        <dbReference type="ARBA" id="ARBA00023136"/>
    </source>
</evidence>
<dbReference type="AlphaFoldDB" id="A0A8C2MDW3"/>
<dbReference type="GO" id="GO:0005886">
    <property type="term" value="C:plasma membrane"/>
    <property type="evidence" value="ECO:0007669"/>
    <property type="project" value="TreeGrafter"/>
</dbReference>
<feature type="compositionally biased region" description="Pro residues" evidence="8">
    <location>
        <begin position="435"/>
        <end position="453"/>
    </location>
</feature>
<dbReference type="Pfam" id="PF05587">
    <property type="entry name" value="Anth_Ig"/>
    <property type="match status" value="1"/>
</dbReference>
<evidence type="ECO:0000256" key="2">
    <source>
        <dbReference type="ARBA" id="ARBA00008095"/>
    </source>
</evidence>
<dbReference type="OMA" id="MRMSFIT"/>
<evidence type="ECO:0000256" key="8">
    <source>
        <dbReference type="SAM" id="MobiDB-lite"/>
    </source>
</evidence>
<evidence type="ECO:0000313" key="12">
    <source>
        <dbReference type="Ensembl" id="ENSCGRP00001016345.1"/>
    </source>
</evidence>
<reference evidence="12" key="2">
    <citation type="submission" date="2025-09" db="UniProtKB">
        <authorList>
            <consortium name="Ensembl"/>
        </authorList>
    </citation>
    <scope>IDENTIFICATION</scope>
</reference>
<dbReference type="SMART" id="SM00327">
    <property type="entry name" value="VWA"/>
    <property type="match status" value="1"/>
</dbReference>
<sequence length="628" mass="69838">MGIHIPRMPCLALFVLLLLLPLPISKARSFRYRGPGWKLLHRLGNTFPAFHQRQIKRMKQNLSQRQSGEDCQGVFDLYIILDKSGSVGRNWIHICTFTENLVKKFQNPKMRMSIIIYSTFAEVITPLTSDREAIRKGLEKLNDEVPEGFTHMQDGFQKAITRVSLTKPTHLISSSGSNINSVIIAMTDGLLLDKHLKLTVEEANKSRQMGATIFTVGVYKYDAKQMLQIADSPYHNFEVKKGFTALNNIVDGLASKSCIEVISVKPSYVCTKDIYQVNISGHGFKNTNDLSQVMCRFTFSDSRVVDESPLGVDDSNINCPGPKIQHVGEEVSLEVSLNNGISFIGNKLTITGINCGSTKPSKGHIDFNWKMLLFLPVLLAAILLLYCCWRFCCKKVKPPPTFVCFTFQPKEPPPPPPPPPQPEKVSWVEEEGNTCPPPPPTSPPAPPAPPPPSPVNPNPTVIVACCGCGNRRGNLDACCNYFHPSCPQMPLICCHPNVRGICPSATVINPSCLRSSRDCFHLTQQPCTSRIVLQPNRECFNISQAPCSQKIYFTDSPECFPVAQTLCSNVCLPNQECYTLNHPQSPCLTRSTKSPSRILPLLPPHIRQSLESFCHTSPRCQSSKESKF</sequence>
<dbReference type="Gene3D" id="2.60.40.10">
    <property type="entry name" value="Immunoglobulins"/>
    <property type="match status" value="1"/>
</dbReference>
<dbReference type="InterPro" id="IPR036465">
    <property type="entry name" value="vWFA_dom_sf"/>
</dbReference>
<dbReference type="Proteomes" id="UP000694386">
    <property type="component" value="Unplaced"/>
</dbReference>
<dbReference type="PANTHER" id="PTHR16059:SF16">
    <property type="entry name" value="ANTHRAX TOXIN RECEPTOR-LIKE"/>
    <property type="match status" value="1"/>
</dbReference>
<comment type="subcellular location">
    <subcellularLocation>
        <location evidence="1">Membrane</location>
        <topology evidence="1">Single-pass type I membrane protein</topology>
    </subcellularLocation>
</comment>
<dbReference type="PANTHER" id="PTHR16059">
    <property type="entry name" value="ANTHRAX TOXIN RECEPTOR"/>
    <property type="match status" value="1"/>
</dbReference>
<evidence type="ECO:0000256" key="5">
    <source>
        <dbReference type="ARBA" id="ARBA00022729"/>
    </source>
</evidence>
<evidence type="ECO:0000259" key="11">
    <source>
        <dbReference type="PROSITE" id="PS50234"/>
    </source>
</evidence>
<evidence type="ECO:0000256" key="9">
    <source>
        <dbReference type="SAM" id="Phobius"/>
    </source>
</evidence>
<dbReference type="Pfam" id="PF00092">
    <property type="entry name" value="VWA"/>
    <property type="match status" value="1"/>
</dbReference>
<dbReference type="Ensembl" id="ENSCGRT00001020589.1">
    <property type="protein sequence ID" value="ENSCGRP00001016345.1"/>
    <property type="gene ID" value="ENSCGRG00001016703.1"/>
</dbReference>
<keyword evidence="6 9" id="KW-1133">Transmembrane helix</keyword>
<evidence type="ECO:0000256" key="6">
    <source>
        <dbReference type="ARBA" id="ARBA00022989"/>
    </source>
</evidence>
<keyword evidence="7 9" id="KW-0472">Membrane</keyword>
<keyword evidence="4" id="KW-0479">Metal-binding</keyword>
<feature type="transmembrane region" description="Helical" evidence="9">
    <location>
        <begin position="367"/>
        <end position="389"/>
    </location>
</feature>
<feature type="chain" id="PRO_5034918213" evidence="10">
    <location>
        <begin position="28"/>
        <end position="628"/>
    </location>
</feature>
<evidence type="ECO:0000313" key="13">
    <source>
        <dbReference type="Proteomes" id="UP000694386"/>
    </source>
</evidence>
<dbReference type="InterPro" id="IPR002035">
    <property type="entry name" value="VWF_A"/>
</dbReference>
<name>A0A8C2MDW3_CRIGR</name>
<dbReference type="InterPro" id="IPR008400">
    <property type="entry name" value="Anthrax_toxin_rcpt_extracel"/>
</dbReference>
<proteinExistence type="inferred from homology"/>
<evidence type="ECO:0000256" key="3">
    <source>
        <dbReference type="ARBA" id="ARBA00022692"/>
    </source>
</evidence>
<feature type="domain" description="VWFA" evidence="11">
    <location>
        <begin position="76"/>
        <end position="253"/>
    </location>
</feature>
<evidence type="ECO:0000256" key="10">
    <source>
        <dbReference type="SAM" id="SignalP"/>
    </source>
</evidence>
<feature type="region of interest" description="Disordered" evidence="8">
    <location>
        <begin position="411"/>
        <end position="453"/>
    </location>
</feature>
<reference evidence="12" key="1">
    <citation type="submission" date="2025-08" db="UniProtKB">
        <authorList>
            <consortium name="Ensembl"/>
        </authorList>
    </citation>
    <scope>IDENTIFICATION</scope>
</reference>
<organism evidence="12 13">
    <name type="scientific">Cricetulus griseus</name>
    <name type="common">Chinese hamster</name>
    <name type="synonym">Cricetulus barabensis griseus</name>
    <dbReference type="NCBI Taxonomy" id="10029"/>
    <lineage>
        <taxon>Eukaryota</taxon>
        <taxon>Metazoa</taxon>
        <taxon>Chordata</taxon>
        <taxon>Craniata</taxon>
        <taxon>Vertebrata</taxon>
        <taxon>Euteleostomi</taxon>
        <taxon>Mammalia</taxon>
        <taxon>Eutheria</taxon>
        <taxon>Euarchontoglires</taxon>
        <taxon>Glires</taxon>
        <taxon>Rodentia</taxon>
        <taxon>Myomorpha</taxon>
        <taxon>Muroidea</taxon>
        <taxon>Cricetidae</taxon>
        <taxon>Cricetinae</taxon>
        <taxon>Cricetulus</taxon>
    </lineage>
</organism>
<dbReference type="PROSITE" id="PS50234">
    <property type="entry name" value="VWFA"/>
    <property type="match status" value="1"/>
</dbReference>